<protein>
    <submittedName>
        <fullName evidence="1">von Willebrand factor A domain-containing protein 8</fullName>
    </submittedName>
</protein>
<name>A0A8T1V7A5_9STRA</name>
<gene>
    <name evidence="1" type="primary">VWA8_5</name>
    <name evidence="1" type="ORF">PHYPSEUDO_014066</name>
</gene>
<dbReference type="AlphaFoldDB" id="A0A8T1V7A5"/>
<evidence type="ECO:0000313" key="2">
    <source>
        <dbReference type="Proteomes" id="UP000694044"/>
    </source>
</evidence>
<sequence>MTPDVTDGKECGPEALLEYWKLFSLCFNDVCVELESLETGALVGSLVASVTVRMTISSEILRRVFPHLNSDGQGGVGGGKWSPLVGSLLGRRLVVRGSVLFDWDNKTRGF</sequence>
<keyword evidence="2" id="KW-1185">Reference proteome</keyword>
<evidence type="ECO:0000313" key="1">
    <source>
        <dbReference type="EMBL" id="KAG7376213.1"/>
    </source>
</evidence>
<organism evidence="1 2">
    <name type="scientific">Phytophthora pseudosyringae</name>
    <dbReference type="NCBI Taxonomy" id="221518"/>
    <lineage>
        <taxon>Eukaryota</taxon>
        <taxon>Sar</taxon>
        <taxon>Stramenopiles</taxon>
        <taxon>Oomycota</taxon>
        <taxon>Peronosporomycetes</taxon>
        <taxon>Peronosporales</taxon>
        <taxon>Peronosporaceae</taxon>
        <taxon>Phytophthora</taxon>
    </lineage>
</organism>
<reference evidence="1" key="1">
    <citation type="submission" date="2021-02" db="EMBL/GenBank/DDBJ databases">
        <authorList>
            <person name="Palmer J.M."/>
        </authorList>
    </citation>
    <scope>NUCLEOTIDE SEQUENCE</scope>
    <source>
        <strain evidence="1">SCRP734</strain>
    </source>
</reference>
<comment type="caution">
    <text evidence="1">The sequence shown here is derived from an EMBL/GenBank/DDBJ whole genome shotgun (WGS) entry which is preliminary data.</text>
</comment>
<dbReference type="OrthoDB" id="127326at2759"/>
<proteinExistence type="predicted"/>
<dbReference type="EMBL" id="JAGDFM010000773">
    <property type="protein sequence ID" value="KAG7376213.1"/>
    <property type="molecule type" value="Genomic_DNA"/>
</dbReference>
<accession>A0A8T1V7A5</accession>
<dbReference type="Proteomes" id="UP000694044">
    <property type="component" value="Unassembled WGS sequence"/>
</dbReference>